<evidence type="ECO:0000256" key="6">
    <source>
        <dbReference type="RuleBase" id="RU003930"/>
    </source>
</evidence>
<proteinExistence type="inferred from homology"/>
<dbReference type="GO" id="GO:0005840">
    <property type="term" value="C:ribosome"/>
    <property type="evidence" value="ECO:0007669"/>
    <property type="project" value="UniProtKB-KW"/>
</dbReference>
<keyword evidence="5" id="KW-0694">RNA-binding</keyword>
<evidence type="ECO:0000256" key="4">
    <source>
        <dbReference type="ARBA" id="ARBA00035245"/>
    </source>
</evidence>
<evidence type="ECO:0000313" key="10">
    <source>
        <dbReference type="Proteomes" id="UP000177126"/>
    </source>
</evidence>
<protein>
    <recommendedName>
        <fullName evidence="4 5">Large ribosomal subunit protein uL5</fullName>
    </recommendedName>
</protein>
<evidence type="ECO:0000256" key="1">
    <source>
        <dbReference type="ARBA" id="ARBA00008553"/>
    </source>
</evidence>
<keyword evidence="5" id="KW-0820">tRNA-binding</keyword>
<organism evidence="9 10">
    <name type="scientific">Candidatus Portnoybacteria bacterium RIFCSPLOWO2_02_FULL_39_11</name>
    <dbReference type="NCBI Taxonomy" id="1802001"/>
    <lineage>
        <taxon>Bacteria</taxon>
        <taxon>Candidatus Portnoyibacteriota</taxon>
    </lineage>
</organism>
<dbReference type="PIRSF" id="PIRSF002161">
    <property type="entry name" value="Ribosomal_L5"/>
    <property type="match status" value="1"/>
</dbReference>
<dbReference type="InterPro" id="IPR031309">
    <property type="entry name" value="Ribosomal_uL5_C"/>
</dbReference>
<dbReference type="Proteomes" id="UP000177126">
    <property type="component" value="Unassembled WGS sequence"/>
</dbReference>
<name>A0A1G2FN92_9BACT</name>
<keyword evidence="5" id="KW-0699">rRNA-binding</keyword>
<comment type="subunit">
    <text evidence="5">Part of the 50S ribosomal subunit; part of the 5S rRNA/L5/L18/L25 subcomplex. Contacts the 5S rRNA and the P site tRNA. Forms a bridge to the 30S subunit in the 70S ribosome.</text>
</comment>
<reference evidence="9 10" key="1">
    <citation type="journal article" date="2016" name="Nat. Commun.">
        <title>Thousands of microbial genomes shed light on interconnected biogeochemical processes in an aquifer system.</title>
        <authorList>
            <person name="Anantharaman K."/>
            <person name="Brown C.T."/>
            <person name="Hug L.A."/>
            <person name="Sharon I."/>
            <person name="Castelle C.J."/>
            <person name="Probst A.J."/>
            <person name="Thomas B.C."/>
            <person name="Singh A."/>
            <person name="Wilkins M.J."/>
            <person name="Karaoz U."/>
            <person name="Brodie E.L."/>
            <person name="Williams K.H."/>
            <person name="Hubbard S.S."/>
            <person name="Banfield J.F."/>
        </authorList>
    </citation>
    <scope>NUCLEOTIDE SEQUENCE [LARGE SCALE GENOMIC DNA]</scope>
</reference>
<dbReference type="AlphaFoldDB" id="A0A1G2FN92"/>
<dbReference type="Pfam" id="PF00673">
    <property type="entry name" value="Ribosomal_L5_C"/>
    <property type="match status" value="1"/>
</dbReference>
<evidence type="ECO:0000259" key="8">
    <source>
        <dbReference type="Pfam" id="PF00673"/>
    </source>
</evidence>
<evidence type="ECO:0000256" key="5">
    <source>
        <dbReference type="HAMAP-Rule" id="MF_01333"/>
    </source>
</evidence>
<dbReference type="InterPro" id="IPR020930">
    <property type="entry name" value="Ribosomal_uL5_bac-type"/>
</dbReference>
<dbReference type="EMBL" id="MHNF01000055">
    <property type="protein sequence ID" value="OGZ39549.1"/>
    <property type="molecule type" value="Genomic_DNA"/>
</dbReference>
<dbReference type="InterPro" id="IPR020929">
    <property type="entry name" value="Ribosomal_uL5_CS"/>
</dbReference>
<dbReference type="InterPro" id="IPR002132">
    <property type="entry name" value="Ribosomal_uL5"/>
</dbReference>
<dbReference type="GO" id="GO:1990904">
    <property type="term" value="C:ribonucleoprotein complex"/>
    <property type="evidence" value="ECO:0007669"/>
    <property type="project" value="UniProtKB-KW"/>
</dbReference>
<feature type="domain" description="Large ribosomal subunit protein uL5 C-terminal" evidence="8">
    <location>
        <begin position="85"/>
        <end position="176"/>
    </location>
</feature>
<evidence type="ECO:0000313" key="9">
    <source>
        <dbReference type="EMBL" id="OGZ39549.1"/>
    </source>
</evidence>
<evidence type="ECO:0000259" key="7">
    <source>
        <dbReference type="Pfam" id="PF00281"/>
    </source>
</evidence>
<dbReference type="Gene3D" id="3.30.1440.10">
    <property type="match status" value="1"/>
</dbReference>
<dbReference type="InterPro" id="IPR022803">
    <property type="entry name" value="Ribosomal_uL5_dom_sf"/>
</dbReference>
<dbReference type="HAMAP" id="MF_01333_B">
    <property type="entry name" value="Ribosomal_uL5_B"/>
    <property type="match status" value="1"/>
</dbReference>
<evidence type="ECO:0000256" key="3">
    <source>
        <dbReference type="ARBA" id="ARBA00023274"/>
    </source>
</evidence>
<sequence length="178" mass="20203">MNRLQEKYLKEVVPAMKEKFNYRNNMAVPKIMKVTINSGVGKFKQEQKVIDEIANDITQIAGQKAVFTQAKKAIASFKTRQGQVVGIKVTLRGKRMYDFLDRLISLALPRTRDFRGFDSKTVDSGGNLNIGLKEQIVFPEISHEQVRTIFGLEVCVTTNAKKHQEGLELFKLLGFPIK</sequence>
<keyword evidence="2 5" id="KW-0689">Ribosomal protein</keyword>
<dbReference type="InterPro" id="IPR031310">
    <property type="entry name" value="Ribosomal_uL5_N"/>
</dbReference>
<comment type="caution">
    <text evidence="9">The sequence shown here is derived from an EMBL/GenBank/DDBJ whole genome shotgun (WGS) entry which is preliminary data.</text>
</comment>
<dbReference type="Pfam" id="PF00281">
    <property type="entry name" value="Ribosomal_L5"/>
    <property type="match status" value="1"/>
</dbReference>
<feature type="domain" description="Large ribosomal subunit protein uL5 N-terminal" evidence="7">
    <location>
        <begin position="24"/>
        <end position="80"/>
    </location>
</feature>
<dbReference type="GO" id="GO:0003735">
    <property type="term" value="F:structural constituent of ribosome"/>
    <property type="evidence" value="ECO:0007669"/>
    <property type="project" value="InterPro"/>
</dbReference>
<comment type="function">
    <text evidence="5">This is 1 of the proteins that bind and probably mediate the attachment of the 5S RNA into the large ribosomal subunit, where it forms part of the central protuberance. In the 70S ribosome it contacts protein S13 of the 30S subunit (bridge B1b), connecting the 2 subunits; this bridge is implicated in subunit movement. Contacts the P site tRNA; the 5S rRNA and some of its associated proteins might help stabilize positioning of ribosome-bound tRNAs.</text>
</comment>
<accession>A0A1G2FN92</accession>
<dbReference type="GO" id="GO:0006412">
    <property type="term" value="P:translation"/>
    <property type="evidence" value="ECO:0007669"/>
    <property type="project" value="UniProtKB-UniRule"/>
</dbReference>
<dbReference type="PANTHER" id="PTHR11994">
    <property type="entry name" value="60S RIBOSOMAL PROTEIN L11-RELATED"/>
    <property type="match status" value="1"/>
</dbReference>
<dbReference type="GO" id="GO:0000049">
    <property type="term" value="F:tRNA binding"/>
    <property type="evidence" value="ECO:0007669"/>
    <property type="project" value="UniProtKB-UniRule"/>
</dbReference>
<dbReference type="GO" id="GO:0019843">
    <property type="term" value="F:rRNA binding"/>
    <property type="evidence" value="ECO:0007669"/>
    <property type="project" value="UniProtKB-UniRule"/>
</dbReference>
<dbReference type="PROSITE" id="PS00358">
    <property type="entry name" value="RIBOSOMAL_L5"/>
    <property type="match status" value="1"/>
</dbReference>
<dbReference type="NCBIfam" id="NF000585">
    <property type="entry name" value="PRK00010.1"/>
    <property type="match status" value="1"/>
</dbReference>
<gene>
    <name evidence="5" type="primary">rplE</name>
    <name evidence="9" type="ORF">A3B04_00415</name>
</gene>
<dbReference type="SUPFAM" id="SSF55282">
    <property type="entry name" value="RL5-like"/>
    <property type="match status" value="1"/>
</dbReference>
<comment type="similarity">
    <text evidence="1 5 6">Belongs to the universal ribosomal protein uL5 family.</text>
</comment>
<dbReference type="FunFam" id="3.30.1440.10:FF:000001">
    <property type="entry name" value="50S ribosomal protein L5"/>
    <property type="match status" value="1"/>
</dbReference>
<keyword evidence="3 5" id="KW-0687">Ribonucleoprotein</keyword>
<evidence type="ECO:0000256" key="2">
    <source>
        <dbReference type="ARBA" id="ARBA00022980"/>
    </source>
</evidence>